<organism evidence="1">
    <name type="scientific">Rhizophora mucronata</name>
    <name type="common">Asiatic mangrove</name>
    <dbReference type="NCBI Taxonomy" id="61149"/>
    <lineage>
        <taxon>Eukaryota</taxon>
        <taxon>Viridiplantae</taxon>
        <taxon>Streptophyta</taxon>
        <taxon>Embryophyta</taxon>
        <taxon>Tracheophyta</taxon>
        <taxon>Spermatophyta</taxon>
        <taxon>Magnoliopsida</taxon>
        <taxon>eudicotyledons</taxon>
        <taxon>Gunneridae</taxon>
        <taxon>Pentapetalae</taxon>
        <taxon>rosids</taxon>
        <taxon>fabids</taxon>
        <taxon>Malpighiales</taxon>
        <taxon>Rhizophoraceae</taxon>
        <taxon>Rhizophora</taxon>
    </lineage>
</organism>
<protein>
    <submittedName>
        <fullName evidence="1">Uncharacterized protein</fullName>
    </submittedName>
</protein>
<name>A0A2P2L3G2_RHIMU</name>
<evidence type="ECO:0000313" key="1">
    <source>
        <dbReference type="EMBL" id="MBX12521.1"/>
    </source>
</evidence>
<accession>A0A2P2L3G2</accession>
<reference evidence="1" key="1">
    <citation type="submission" date="2018-02" db="EMBL/GenBank/DDBJ databases">
        <title>Rhizophora mucronata_Transcriptome.</title>
        <authorList>
            <person name="Meera S.P."/>
            <person name="Sreeshan A."/>
            <person name="Augustine A."/>
        </authorList>
    </citation>
    <scope>NUCLEOTIDE SEQUENCE</scope>
    <source>
        <tissue evidence="1">Leaf</tissue>
    </source>
</reference>
<proteinExistence type="predicted"/>
<sequence length="15" mass="1728">MITSIVLSKIAYYIL</sequence>
<dbReference type="EMBL" id="GGEC01032037">
    <property type="protein sequence ID" value="MBX12521.1"/>
    <property type="molecule type" value="Transcribed_RNA"/>
</dbReference>